<dbReference type="InterPro" id="IPR050331">
    <property type="entry name" value="Zinc_finger"/>
</dbReference>
<evidence type="ECO:0000256" key="5">
    <source>
        <dbReference type="ARBA" id="ARBA00022833"/>
    </source>
</evidence>
<keyword evidence="3" id="KW-0677">Repeat</keyword>
<feature type="region of interest" description="Disordered" evidence="8">
    <location>
        <begin position="66"/>
        <end position="89"/>
    </location>
</feature>
<feature type="domain" description="C2H2-type" evidence="9">
    <location>
        <begin position="488"/>
        <end position="515"/>
    </location>
</feature>
<feature type="domain" description="C2H2-type" evidence="9">
    <location>
        <begin position="254"/>
        <end position="276"/>
    </location>
</feature>
<dbReference type="Proteomes" id="UP000516260">
    <property type="component" value="Chromosome 14"/>
</dbReference>
<dbReference type="InterPro" id="IPR013087">
    <property type="entry name" value="Znf_C2H2_type"/>
</dbReference>
<feature type="compositionally biased region" description="Basic and acidic residues" evidence="8">
    <location>
        <begin position="66"/>
        <end position="81"/>
    </location>
</feature>
<dbReference type="PROSITE" id="PS00028">
    <property type="entry name" value="ZINC_FINGER_C2H2_1"/>
    <property type="match status" value="6"/>
</dbReference>
<evidence type="ECO:0000256" key="3">
    <source>
        <dbReference type="ARBA" id="ARBA00022737"/>
    </source>
</evidence>
<dbReference type="PROSITE" id="PS50157">
    <property type="entry name" value="ZINC_FINGER_C2H2_2"/>
    <property type="match status" value="6"/>
</dbReference>
<sequence>MSDRLTREFRAQLTTTVESALRRILFEIMNIFENSLHDHRMELAQRGEEVAQLKIKLQSSEIRLKDSKCGHDGEEDKNTDQEEREPEPFLPVSEQTFEVPEIDFEVPADWCAPLGCETVIKQEEVVCPSVRLRQLYIPLQPVHLTQREVDNQITPEKKRGGRRDFSSEGQRPTRHRWEIHKQEEAQHSPVRNNTADHRKHPSGLRGKAKGFKGRNKECPEKEQESPMRKRRGKSNCTAKEADSMEGQCDAEGMYACGFCHKEFGTSFGHRVHLRTHLKCSGCKKKFPSLSVLKSHGLICKKLNSKKNKGASTKPSQSQPDEEKRTAAIEEWEDASLDKQNKPSKKHGSTRIHRCSYCKKQFHTLSKLNGHLRLHTGETPFPCRICPKKFHAAQALKVHVQRIHKGRLDSTEKSGGVSWTAPLDGTEDDPPPSPLPSDQLQSIKTESTSLPSSNPPSPETPEEKEKQHNQHSRLLLKWHTMGTRCDEGYICLVCQKICRNKYMLMEHFRIHTGEKPLRCNVCPAKFRCRSQLSLHRRKCGIMIQCDKCEKNFSTKVKYNRHMQREHRNWTHFCKICGKGFLMNGWLLNHMRLHDQKDSVFESSVC</sequence>
<feature type="domain" description="C2H2-type" evidence="9">
    <location>
        <begin position="542"/>
        <end position="565"/>
    </location>
</feature>
<proteinExistence type="predicted"/>
<keyword evidence="11" id="KW-1185">Reference proteome</keyword>
<evidence type="ECO:0000256" key="6">
    <source>
        <dbReference type="ARBA" id="ARBA00023242"/>
    </source>
</evidence>
<dbReference type="SMART" id="SM00355">
    <property type="entry name" value="ZnF_C2H2"/>
    <property type="match status" value="7"/>
</dbReference>
<dbReference type="Pfam" id="PF00096">
    <property type="entry name" value="zf-C2H2"/>
    <property type="match status" value="1"/>
</dbReference>
<evidence type="ECO:0000256" key="7">
    <source>
        <dbReference type="PROSITE-ProRule" id="PRU00042"/>
    </source>
</evidence>
<feature type="compositionally biased region" description="Polar residues" evidence="8">
    <location>
        <begin position="309"/>
        <end position="318"/>
    </location>
</feature>
<comment type="caution">
    <text evidence="10">The sequence shown here is derived from an EMBL/GenBank/DDBJ whole genome shotgun (WGS) entry which is preliminary data.</text>
</comment>
<dbReference type="AlphaFoldDB" id="A0A4Z2C4E6"/>
<feature type="domain" description="C2H2-type" evidence="9">
    <location>
        <begin position="352"/>
        <end position="379"/>
    </location>
</feature>
<evidence type="ECO:0000313" key="11">
    <source>
        <dbReference type="Proteomes" id="UP000516260"/>
    </source>
</evidence>
<feature type="region of interest" description="Disordered" evidence="8">
    <location>
        <begin position="305"/>
        <end position="324"/>
    </location>
</feature>
<evidence type="ECO:0000256" key="4">
    <source>
        <dbReference type="ARBA" id="ARBA00022771"/>
    </source>
</evidence>
<dbReference type="EMBL" id="SWLE01000006">
    <property type="protein sequence ID" value="TNM99271.1"/>
    <property type="molecule type" value="Genomic_DNA"/>
</dbReference>
<feature type="compositionally biased region" description="Basic and acidic residues" evidence="8">
    <location>
        <begin position="153"/>
        <end position="166"/>
    </location>
</feature>
<gene>
    <name evidence="10" type="ORF">fugu_013835</name>
</gene>
<evidence type="ECO:0000259" key="9">
    <source>
        <dbReference type="PROSITE" id="PS50157"/>
    </source>
</evidence>
<evidence type="ECO:0000256" key="2">
    <source>
        <dbReference type="ARBA" id="ARBA00022723"/>
    </source>
</evidence>
<keyword evidence="2" id="KW-0479">Metal-binding</keyword>
<feature type="domain" description="C2H2-type" evidence="9">
    <location>
        <begin position="380"/>
        <end position="408"/>
    </location>
</feature>
<accession>A0A4Z2C4E6</accession>
<feature type="compositionally biased region" description="Basic and acidic residues" evidence="8">
    <location>
        <begin position="214"/>
        <end position="227"/>
    </location>
</feature>
<evidence type="ECO:0000256" key="8">
    <source>
        <dbReference type="SAM" id="MobiDB-lite"/>
    </source>
</evidence>
<evidence type="ECO:0000256" key="1">
    <source>
        <dbReference type="ARBA" id="ARBA00004123"/>
    </source>
</evidence>
<evidence type="ECO:0000313" key="10">
    <source>
        <dbReference type="EMBL" id="TNM99271.1"/>
    </source>
</evidence>
<dbReference type="GO" id="GO:0010468">
    <property type="term" value="P:regulation of gene expression"/>
    <property type="evidence" value="ECO:0007669"/>
    <property type="project" value="TreeGrafter"/>
</dbReference>
<feature type="region of interest" description="Disordered" evidence="8">
    <location>
        <begin position="406"/>
        <end position="470"/>
    </location>
</feature>
<feature type="compositionally biased region" description="Low complexity" evidence="8">
    <location>
        <begin position="435"/>
        <end position="451"/>
    </location>
</feature>
<dbReference type="PANTHER" id="PTHR16515:SF49">
    <property type="entry name" value="GASTRULA ZINC FINGER PROTEIN XLCGF49.1-LIKE-RELATED"/>
    <property type="match status" value="1"/>
</dbReference>
<organism evidence="10 11">
    <name type="scientific">Takifugu bimaculatus</name>
    <dbReference type="NCBI Taxonomy" id="433685"/>
    <lineage>
        <taxon>Eukaryota</taxon>
        <taxon>Metazoa</taxon>
        <taxon>Chordata</taxon>
        <taxon>Craniata</taxon>
        <taxon>Vertebrata</taxon>
        <taxon>Euteleostomi</taxon>
        <taxon>Actinopterygii</taxon>
        <taxon>Neopterygii</taxon>
        <taxon>Teleostei</taxon>
        <taxon>Neoteleostei</taxon>
        <taxon>Acanthomorphata</taxon>
        <taxon>Eupercaria</taxon>
        <taxon>Tetraodontiformes</taxon>
        <taxon>Tetradontoidea</taxon>
        <taxon>Tetraodontidae</taxon>
        <taxon>Takifugu</taxon>
    </lineage>
</organism>
<keyword evidence="4 7" id="KW-0863">Zinc-finger</keyword>
<reference evidence="10 11" key="1">
    <citation type="submission" date="2019-04" db="EMBL/GenBank/DDBJ databases">
        <title>The sequence and de novo assembly of Takifugu bimaculatus genome using PacBio and Hi-C technologies.</title>
        <authorList>
            <person name="Xu P."/>
            <person name="Liu B."/>
            <person name="Zhou Z."/>
        </authorList>
    </citation>
    <scope>NUCLEOTIDE SEQUENCE [LARGE SCALE GENOMIC DNA]</scope>
    <source>
        <strain evidence="10">TB-2018</strain>
        <tissue evidence="10">Muscle</tissue>
    </source>
</reference>
<dbReference type="SUPFAM" id="SSF57667">
    <property type="entry name" value="beta-beta-alpha zinc fingers"/>
    <property type="match status" value="4"/>
</dbReference>
<keyword evidence="5" id="KW-0862">Zinc</keyword>
<dbReference type="GO" id="GO:0008270">
    <property type="term" value="F:zinc ion binding"/>
    <property type="evidence" value="ECO:0007669"/>
    <property type="project" value="UniProtKB-KW"/>
</dbReference>
<feature type="compositionally biased region" description="Basic and acidic residues" evidence="8">
    <location>
        <begin position="175"/>
        <end position="186"/>
    </location>
</feature>
<name>A0A4Z2C4E6_9TELE</name>
<feature type="region of interest" description="Disordered" evidence="8">
    <location>
        <begin position="153"/>
        <end position="242"/>
    </location>
</feature>
<dbReference type="PANTHER" id="PTHR16515">
    <property type="entry name" value="PR DOMAIN ZINC FINGER PROTEIN"/>
    <property type="match status" value="1"/>
</dbReference>
<dbReference type="InterPro" id="IPR036236">
    <property type="entry name" value="Znf_C2H2_sf"/>
</dbReference>
<feature type="domain" description="C2H2-type" evidence="9">
    <location>
        <begin position="570"/>
        <end position="597"/>
    </location>
</feature>
<dbReference type="GO" id="GO:0005634">
    <property type="term" value="C:nucleus"/>
    <property type="evidence" value="ECO:0007669"/>
    <property type="project" value="UniProtKB-SubCell"/>
</dbReference>
<dbReference type="Gene3D" id="3.30.160.60">
    <property type="entry name" value="Classic Zinc Finger"/>
    <property type="match status" value="5"/>
</dbReference>
<feature type="compositionally biased region" description="Basic residues" evidence="8">
    <location>
        <begin position="197"/>
        <end position="213"/>
    </location>
</feature>
<keyword evidence="6" id="KW-0539">Nucleus</keyword>
<comment type="subcellular location">
    <subcellularLocation>
        <location evidence="1">Nucleus</location>
    </subcellularLocation>
</comment>
<protein>
    <recommendedName>
        <fullName evidence="9">C2H2-type domain-containing protein</fullName>
    </recommendedName>
</protein>